<dbReference type="InterPro" id="IPR009081">
    <property type="entry name" value="PP-bd_ACP"/>
</dbReference>
<dbReference type="SUPFAM" id="SSF47336">
    <property type="entry name" value="ACP-like"/>
    <property type="match status" value="1"/>
</dbReference>
<evidence type="ECO:0000259" key="1">
    <source>
        <dbReference type="PROSITE" id="PS50075"/>
    </source>
</evidence>
<accession>A0A9X3LV67</accession>
<protein>
    <submittedName>
        <fullName evidence="2">Acyl carrier protein</fullName>
    </submittedName>
</protein>
<organism evidence="2 3">
    <name type="scientific">Corynebacterium meitnerae</name>
    <dbReference type="NCBI Taxonomy" id="2913498"/>
    <lineage>
        <taxon>Bacteria</taxon>
        <taxon>Bacillati</taxon>
        <taxon>Actinomycetota</taxon>
        <taxon>Actinomycetes</taxon>
        <taxon>Mycobacteriales</taxon>
        <taxon>Corynebacteriaceae</taxon>
        <taxon>Corynebacterium</taxon>
    </lineage>
</organism>
<name>A0A9X3LV67_9CORY</name>
<dbReference type="Gene3D" id="1.10.1200.10">
    <property type="entry name" value="ACP-like"/>
    <property type="match status" value="1"/>
</dbReference>
<proteinExistence type="predicted"/>
<keyword evidence="3" id="KW-1185">Reference proteome</keyword>
<evidence type="ECO:0000313" key="2">
    <source>
        <dbReference type="EMBL" id="MCZ9293383.1"/>
    </source>
</evidence>
<sequence length="103" mass="11297">MELSQRLDLAKFGFDTPGDESDTQDIARDGDAFAQLCALLVKIGVVEDAQEISADDTLDGLDADSLTQIEFVVRAEDHFGVRINEELFASWDTLGDMAKYLAP</sequence>
<feature type="domain" description="Carrier" evidence="1">
    <location>
        <begin position="30"/>
        <end position="103"/>
    </location>
</feature>
<dbReference type="Proteomes" id="UP001146468">
    <property type="component" value="Unassembled WGS sequence"/>
</dbReference>
<dbReference type="PROSITE" id="PS50075">
    <property type="entry name" value="CARRIER"/>
    <property type="match status" value="1"/>
</dbReference>
<reference evidence="2" key="1">
    <citation type="submission" date="2022-02" db="EMBL/GenBank/DDBJ databases">
        <title>Corynebacterium sp. from urogenital microbiome.</title>
        <authorList>
            <person name="Cappelli E.A."/>
            <person name="Ribeiro T.G."/>
            <person name="Peixe L."/>
        </authorList>
    </citation>
    <scope>NUCLEOTIDE SEQUENCE</scope>
    <source>
        <strain evidence="2">C8Ua_172</strain>
    </source>
</reference>
<gene>
    <name evidence="2" type="ORF">L8U60_02610</name>
</gene>
<dbReference type="AlphaFoldDB" id="A0A9X3LV67"/>
<dbReference type="InterPro" id="IPR036736">
    <property type="entry name" value="ACP-like_sf"/>
</dbReference>
<comment type="caution">
    <text evidence="2">The sequence shown here is derived from an EMBL/GenBank/DDBJ whole genome shotgun (WGS) entry which is preliminary data.</text>
</comment>
<dbReference type="RefSeq" id="WP_269964845.1">
    <property type="nucleotide sequence ID" value="NZ_JAKMUS010000003.1"/>
</dbReference>
<dbReference type="EMBL" id="JAKMUS010000003">
    <property type="protein sequence ID" value="MCZ9293383.1"/>
    <property type="molecule type" value="Genomic_DNA"/>
</dbReference>
<dbReference type="Pfam" id="PF00550">
    <property type="entry name" value="PP-binding"/>
    <property type="match status" value="1"/>
</dbReference>
<evidence type="ECO:0000313" key="3">
    <source>
        <dbReference type="Proteomes" id="UP001146468"/>
    </source>
</evidence>